<keyword evidence="1" id="KW-0812">Transmembrane</keyword>
<feature type="transmembrane region" description="Helical" evidence="1">
    <location>
        <begin position="161"/>
        <end position="181"/>
    </location>
</feature>
<protein>
    <submittedName>
        <fullName evidence="2">Uncharacterized protein</fullName>
    </submittedName>
</protein>
<dbReference type="STRING" id="937777.Deipe_0891"/>
<keyword evidence="3" id="KW-1185">Reference proteome</keyword>
<dbReference type="HOGENOM" id="CLU_076890_0_0_0"/>
<feature type="transmembrane region" description="Helical" evidence="1">
    <location>
        <begin position="254"/>
        <end position="275"/>
    </location>
</feature>
<gene>
    <name evidence="2" type="ordered locus">Deipe_0891</name>
</gene>
<dbReference type="EMBL" id="CP003382">
    <property type="protein sequence ID" value="AFZ66461.1"/>
    <property type="molecule type" value="Genomic_DNA"/>
</dbReference>
<reference evidence="3" key="1">
    <citation type="submission" date="2012-03" db="EMBL/GenBank/DDBJ databases">
        <title>Complete sequence of chromosome of Deinococcus peraridilitoris DSM 19664.</title>
        <authorList>
            <person name="Lucas S."/>
            <person name="Copeland A."/>
            <person name="Lapidus A."/>
            <person name="Glavina del Rio T."/>
            <person name="Dalin E."/>
            <person name="Tice H."/>
            <person name="Bruce D."/>
            <person name="Goodwin L."/>
            <person name="Pitluck S."/>
            <person name="Peters L."/>
            <person name="Mikhailova N."/>
            <person name="Lu M."/>
            <person name="Kyrpides N."/>
            <person name="Mavromatis K."/>
            <person name="Ivanova N."/>
            <person name="Brettin T."/>
            <person name="Detter J.C."/>
            <person name="Han C."/>
            <person name="Larimer F."/>
            <person name="Land M."/>
            <person name="Hauser L."/>
            <person name="Markowitz V."/>
            <person name="Cheng J.-F."/>
            <person name="Hugenholtz P."/>
            <person name="Woyke T."/>
            <person name="Wu D."/>
            <person name="Pukall R."/>
            <person name="Steenblock K."/>
            <person name="Brambilla E."/>
            <person name="Klenk H.-P."/>
            <person name="Eisen J.A."/>
        </authorList>
    </citation>
    <scope>NUCLEOTIDE SEQUENCE [LARGE SCALE GENOMIC DNA]</scope>
    <source>
        <strain evidence="3">DSM 19664 / LMG 22246 / CIP 109416 / KR-200</strain>
    </source>
</reference>
<evidence type="ECO:0000256" key="1">
    <source>
        <dbReference type="SAM" id="Phobius"/>
    </source>
</evidence>
<dbReference type="eggNOG" id="ENOG502ZC42">
    <property type="taxonomic scope" value="Bacteria"/>
</dbReference>
<organism evidence="2 3">
    <name type="scientific">Deinococcus peraridilitoris (strain DSM 19664 / LMG 22246 / CIP 109416 / KR-200)</name>
    <dbReference type="NCBI Taxonomy" id="937777"/>
    <lineage>
        <taxon>Bacteria</taxon>
        <taxon>Thermotogati</taxon>
        <taxon>Deinococcota</taxon>
        <taxon>Deinococci</taxon>
        <taxon>Deinococcales</taxon>
        <taxon>Deinococcaceae</taxon>
        <taxon>Deinococcus</taxon>
    </lineage>
</organism>
<keyword evidence="1" id="KW-0472">Membrane</keyword>
<feature type="transmembrane region" description="Helical" evidence="1">
    <location>
        <begin position="24"/>
        <end position="44"/>
    </location>
</feature>
<evidence type="ECO:0000313" key="3">
    <source>
        <dbReference type="Proteomes" id="UP000010467"/>
    </source>
</evidence>
<feature type="transmembrane region" description="Helical" evidence="1">
    <location>
        <begin position="59"/>
        <end position="78"/>
    </location>
</feature>
<feature type="transmembrane region" description="Helical" evidence="1">
    <location>
        <begin position="222"/>
        <end position="242"/>
    </location>
</feature>
<feature type="transmembrane region" description="Helical" evidence="1">
    <location>
        <begin position="125"/>
        <end position="149"/>
    </location>
</feature>
<feature type="transmembrane region" description="Helical" evidence="1">
    <location>
        <begin position="85"/>
        <end position="105"/>
    </location>
</feature>
<evidence type="ECO:0000313" key="2">
    <source>
        <dbReference type="EMBL" id="AFZ66461.1"/>
    </source>
</evidence>
<dbReference type="OrthoDB" id="343560at2"/>
<dbReference type="PATRIC" id="fig|937777.3.peg.898"/>
<keyword evidence="1" id="KW-1133">Transmembrane helix</keyword>
<name>K9ZXY2_DEIPD</name>
<sequence>MSTRSEVQSPVRFVQTLWATHPPLLLSAVLAAGLSAFFLAGIFLDPRYVMGAPVWLKPLKFAVSISMYNLTLLWMLGFVQGRARLVSVLAWTVLITLALELLVIATQAFRGTTSHFNVSTPLDGALWASMGVSIVGLWLAHLWTAILVLRQPFTSPVLAWSLRLGLMLTLVGMSEGALMTLPTAQQLADFQGVAGAHGVGAPDDSAGLMLVGWSTVGGDLRIGHFVGLHALQVLPLIGALLLRLPRLTDAQRLHLLWTGAGLYLGLMALVTWQALRAQPLLAPDALTFGGLSLLLITCMLRALFIVVPRLG</sequence>
<proteinExistence type="predicted"/>
<dbReference type="Proteomes" id="UP000010467">
    <property type="component" value="Chromosome"/>
</dbReference>
<dbReference type="AlphaFoldDB" id="K9ZXY2"/>
<feature type="transmembrane region" description="Helical" evidence="1">
    <location>
        <begin position="287"/>
        <end position="307"/>
    </location>
</feature>
<dbReference type="RefSeq" id="WP_015234771.1">
    <property type="nucleotide sequence ID" value="NC_019793.1"/>
</dbReference>
<accession>K9ZXY2</accession>
<dbReference type="KEGG" id="dpd:Deipe_0891"/>